<comment type="caution">
    <text evidence="2">The sequence shown here is derived from an EMBL/GenBank/DDBJ whole genome shotgun (WGS) entry which is preliminary data.</text>
</comment>
<dbReference type="Proteomes" id="UP000189670">
    <property type="component" value="Unassembled WGS sequence"/>
</dbReference>
<dbReference type="AlphaFoldDB" id="A0A1V1PGJ9"/>
<dbReference type="EMBL" id="ATBP01000031">
    <property type="protein sequence ID" value="ETR73926.1"/>
    <property type="molecule type" value="Genomic_DNA"/>
</dbReference>
<dbReference type="SMART" id="SM00260">
    <property type="entry name" value="CheW"/>
    <property type="match status" value="1"/>
</dbReference>
<dbReference type="InterPro" id="IPR002545">
    <property type="entry name" value="CheW-lke_dom"/>
</dbReference>
<dbReference type="PROSITE" id="PS50851">
    <property type="entry name" value="CHEW"/>
    <property type="match status" value="1"/>
</dbReference>
<accession>A0A1V1PGJ9</accession>
<gene>
    <name evidence="2" type="ORF">OMM_00588</name>
</gene>
<dbReference type="CDD" id="cd00732">
    <property type="entry name" value="CheW"/>
    <property type="match status" value="1"/>
</dbReference>
<dbReference type="InterPro" id="IPR039315">
    <property type="entry name" value="CheW"/>
</dbReference>
<dbReference type="PANTHER" id="PTHR22617">
    <property type="entry name" value="CHEMOTAXIS SENSOR HISTIDINE KINASE-RELATED"/>
    <property type="match status" value="1"/>
</dbReference>
<evidence type="ECO:0000259" key="1">
    <source>
        <dbReference type="PROSITE" id="PS50851"/>
    </source>
</evidence>
<feature type="domain" description="CheW-like" evidence="1">
    <location>
        <begin position="9"/>
        <end position="153"/>
    </location>
</feature>
<dbReference type="PANTHER" id="PTHR22617:SF41">
    <property type="entry name" value="CHEMOTAXIS SIGNAL TRANSDUCTION SYSTEM ADAPTOR PROTEIN CHEW"/>
    <property type="match status" value="1"/>
</dbReference>
<protein>
    <submittedName>
        <fullName evidence="2">Chemotaxis protein cheW</fullName>
    </submittedName>
</protein>
<dbReference type="Gene3D" id="2.40.50.180">
    <property type="entry name" value="CheA-289, Domain 4"/>
    <property type="match status" value="1"/>
</dbReference>
<proteinExistence type="predicted"/>
<dbReference type="GO" id="GO:0005829">
    <property type="term" value="C:cytosol"/>
    <property type="evidence" value="ECO:0007669"/>
    <property type="project" value="TreeGrafter"/>
</dbReference>
<sequence length="170" mass="19478">MNKQTHEEPTQYLTFRLEDEIFAVNVNLVHEVLDWTSITVVPRAPEFMRGVINVRGSVVPVADLRLKFGMTETQKTIHTRIIVMELSIDNESTILGIMADAVKEVIELSPEHIENPPKVGSRWRTEYILGIGKHHEKFIILLDMERIFSSIESPLIEENQTSMEENHATS</sequence>
<dbReference type="GO" id="GO:0007165">
    <property type="term" value="P:signal transduction"/>
    <property type="evidence" value="ECO:0007669"/>
    <property type="project" value="InterPro"/>
</dbReference>
<dbReference type="GO" id="GO:0006935">
    <property type="term" value="P:chemotaxis"/>
    <property type="evidence" value="ECO:0007669"/>
    <property type="project" value="InterPro"/>
</dbReference>
<reference evidence="3" key="1">
    <citation type="submission" date="2012-11" db="EMBL/GenBank/DDBJ databases">
        <authorList>
            <person name="Lucero-Rivera Y.E."/>
            <person name="Tovar-Ramirez D."/>
        </authorList>
    </citation>
    <scope>NUCLEOTIDE SEQUENCE [LARGE SCALE GENOMIC DNA]</scope>
    <source>
        <strain evidence="3">Araruama</strain>
    </source>
</reference>
<dbReference type="Gene3D" id="2.30.30.40">
    <property type="entry name" value="SH3 Domains"/>
    <property type="match status" value="1"/>
</dbReference>
<dbReference type="SUPFAM" id="SSF50341">
    <property type="entry name" value="CheW-like"/>
    <property type="match status" value="1"/>
</dbReference>
<name>A0A1V1PGJ9_9BACT</name>
<evidence type="ECO:0000313" key="2">
    <source>
        <dbReference type="EMBL" id="ETR73926.1"/>
    </source>
</evidence>
<dbReference type="Pfam" id="PF01584">
    <property type="entry name" value="CheW"/>
    <property type="match status" value="1"/>
</dbReference>
<evidence type="ECO:0000313" key="3">
    <source>
        <dbReference type="Proteomes" id="UP000189670"/>
    </source>
</evidence>
<organism evidence="2 3">
    <name type="scientific">Candidatus Magnetoglobus multicellularis str. Araruama</name>
    <dbReference type="NCBI Taxonomy" id="890399"/>
    <lineage>
        <taxon>Bacteria</taxon>
        <taxon>Pseudomonadati</taxon>
        <taxon>Thermodesulfobacteriota</taxon>
        <taxon>Desulfobacteria</taxon>
        <taxon>Desulfobacterales</taxon>
        <taxon>Desulfobacteraceae</taxon>
        <taxon>Candidatus Magnetoglobus</taxon>
    </lineage>
</organism>
<dbReference type="InterPro" id="IPR036061">
    <property type="entry name" value="CheW-like_dom_sf"/>
</dbReference>